<protein>
    <submittedName>
        <fullName evidence="1">Uncharacterized protein</fullName>
    </submittedName>
</protein>
<organism evidence="1">
    <name type="scientific">uncultured Caudovirales phage</name>
    <dbReference type="NCBI Taxonomy" id="2100421"/>
    <lineage>
        <taxon>Viruses</taxon>
        <taxon>Duplodnaviria</taxon>
        <taxon>Heunggongvirae</taxon>
        <taxon>Uroviricota</taxon>
        <taxon>Caudoviricetes</taxon>
        <taxon>Peduoviridae</taxon>
        <taxon>Maltschvirus</taxon>
        <taxon>Maltschvirus maltsch</taxon>
    </lineage>
</organism>
<reference evidence="1" key="1">
    <citation type="submission" date="2020-04" db="EMBL/GenBank/DDBJ databases">
        <authorList>
            <person name="Chiriac C."/>
            <person name="Salcher M."/>
            <person name="Ghai R."/>
            <person name="Kavagutti S V."/>
        </authorList>
    </citation>
    <scope>NUCLEOTIDE SEQUENCE</scope>
</reference>
<dbReference type="EMBL" id="LR796300">
    <property type="protein sequence ID" value="CAB4135577.1"/>
    <property type="molecule type" value="Genomic_DNA"/>
</dbReference>
<accession>A0A6J5LRA7</accession>
<name>A0A6J5LRA7_9CAUD</name>
<gene>
    <name evidence="1" type="ORF">UFOVP285_66</name>
</gene>
<evidence type="ECO:0000313" key="1">
    <source>
        <dbReference type="EMBL" id="CAB4135577.1"/>
    </source>
</evidence>
<proteinExistence type="predicted"/>
<sequence>MYWNYRVVNVEDKPDEEPFYEICEVFYDENDDPSGWCKSNICGEDMTIVAECMKKMAEALTQPTLEPEDFIGKFYDHEGEIH</sequence>